<dbReference type="GO" id="GO:0046982">
    <property type="term" value="F:protein heterodimerization activity"/>
    <property type="evidence" value="ECO:0007669"/>
    <property type="project" value="InterPro"/>
</dbReference>
<feature type="region of interest" description="Disordered" evidence="8">
    <location>
        <begin position="113"/>
        <end position="133"/>
    </location>
</feature>
<evidence type="ECO:0000256" key="8">
    <source>
        <dbReference type="SAM" id="MobiDB-lite"/>
    </source>
</evidence>
<evidence type="ECO:0000256" key="3">
    <source>
        <dbReference type="ARBA" id="ARBA00023015"/>
    </source>
</evidence>
<dbReference type="PANTHER" id="PTHR11064:SF200">
    <property type="entry name" value="NUCLEAR TRANSCRIPTION FACTOR Y SUBUNIT B-8"/>
    <property type="match status" value="1"/>
</dbReference>
<reference evidence="10 11" key="1">
    <citation type="journal article" date="2019" name="Genome Biol. Evol.">
        <title>The Rhododendron genome and chromosomal organization provide insight into shared whole-genome duplications across the heath family (Ericaceae).</title>
        <authorList>
            <person name="Soza V.L."/>
            <person name="Lindsley D."/>
            <person name="Waalkes A."/>
            <person name="Ramage E."/>
            <person name="Patwardhan R.P."/>
            <person name="Burton J.N."/>
            <person name="Adey A."/>
            <person name="Kumar A."/>
            <person name="Qiu R."/>
            <person name="Shendure J."/>
            <person name="Hall B."/>
        </authorList>
    </citation>
    <scope>NUCLEOTIDE SEQUENCE [LARGE SCALE GENOMIC DNA]</scope>
    <source>
        <strain evidence="10">RSF 1966-606</strain>
    </source>
</reference>
<keyword evidence="5" id="KW-0010">Activator</keyword>
<dbReference type="GO" id="GO:0000978">
    <property type="term" value="F:RNA polymerase II cis-regulatory region sequence-specific DNA binding"/>
    <property type="evidence" value="ECO:0007669"/>
    <property type="project" value="TreeGrafter"/>
</dbReference>
<evidence type="ECO:0000256" key="5">
    <source>
        <dbReference type="ARBA" id="ARBA00023159"/>
    </source>
</evidence>
<evidence type="ECO:0000313" key="10">
    <source>
        <dbReference type="EMBL" id="KAE9455661.1"/>
    </source>
</evidence>
<dbReference type="SUPFAM" id="SSF47113">
    <property type="entry name" value="Histone-fold"/>
    <property type="match status" value="1"/>
</dbReference>
<dbReference type="PRINTS" id="PR00615">
    <property type="entry name" value="CCAATSUBUNTA"/>
</dbReference>
<evidence type="ECO:0000259" key="9">
    <source>
        <dbReference type="Pfam" id="PF00808"/>
    </source>
</evidence>
<protein>
    <recommendedName>
        <fullName evidence="9">Transcription factor CBF/NF-Y/archaeal histone domain-containing protein</fullName>
    </recommendedName>
</protein>
<evidence type="ECO:0000256" key="1">
    <source>
        <dbReference type="ARBA" id="ARBA00004123"/>
    </source>
</evidence>
<dbReference type="PROSITE" id="PS00685">
    <property type="entry name" value="NFYB_HAP3"/>
    <property type="match status" value="1"/>
</dbReference>
<dbReference type="InterPro" id="IPR009072">
    <property type="entry name" value="Histone-fold"/>
</dbReference>
<organism evidence="10 11">
    <name type="scientific">Rhododendron williamsianum</name>
    <dbReference type="NCBI Taxonomy" id="262921"/>
    <lineage>
        <taxon>Eukaryota</taxon>
        <taxon>Viridiplantae</taxon>
        <taxon>Streptophyta</taxon>
        <taxon>Embryophyta</taxon>
        <taxon>Tracheophyta</taxon>
        <taxon>Spermatophyta</taxon>
        <taxon>Magnoliopsida</taxon>
        <taxon>eudicotyledons</taxon>
        <taxon>Gunneridae</taxon>
        <taxon>Pentapetalae</taxon>
        <taxon>asterids</taxon>
        <taxon>Ericales</taxon>
        <taxon>Ericaceae</taxon>
        <taxon>Ericoideae</taxon>
        <taxon>Rhodoreae</taxon>
        <taxon>Rhododendron</taxon>
    </lineage>
</organism>
<keyword evidence="11" id="KW-1185">Reference proteome</keyword>
<evidence type="ECO:0000313" key="11">
    <source>
        <dbReference type="Proteomes" id="UP000428333"/>
    </source>
</evidence>
<dbReference type="AlphaFoldDB" id="A0A6A4LHJ8"/>
<keyword evidence="4" id="KW-0238">DNA-binding</keyword>
<dbReference type="InterPro" id="IPR003958">
    <property type="entry name" value="CBFA_NFYB_domain"/>
</dbReference>
<dbReference type="CDD" id="cd22907">
    <property type="entry name" value="HFD_NFYB"/>
    <property type="match status" value="1"/>
</dbReference>
<gene>
    <name evidence="10" type="ORF">C3L33_12432</name>
</gene>
<dbReference type="InterPro" id="IPR003956">
    <property type="entry name" value="Transcrpt_fac_NFYB/HAP3_CS"/>
</dbReference>
<keyword evidence="3" id="KW-0805">Transcription regulation</keyword>
<comment type="caution">
    <text evidence="10">The sequence shown here is derived from an EMBL/GenBank/DDBJ whole genome shotgun (WGS) entry which is preliminary data.</text>
</comment>
<feature type="non-terminal residue" evidence="10">
    <location>
        <position position="1"/>
    </location>
</feature>
<dbReference type="OrthoDB" id="386949at2759"/>
<feature type="domain" description="Transcription factor CBF/NF-Y/archaeal histone" evidence="9">
    <location>
        <begin position="33"/>
        <end position="97"/>
    </location>
</feature>
<evidence type="ECO:0000256" key="4">
    <source>
        <dbReference type="ARBA" id="ARBA00023125"/>
    </source>
</evidence>
<evidence type="ECO:0000256" key="7">
    <source>
        <dbReference type="ARBA" id="ARBA00023242"/>
    </source>
</evidence>
<evidence type="ECO:0000256" key="6">
    <source>
        <dbReference type="ARBA" id="ARBA00023163"/>
    </source>
</evidence>
<proteinExistence type="inferred from homology"/>
<dbReference type="GO" id="GO:0016602">
    <property type="term" value="C:CCAAT-binding factor complex"/>
    <property type="evidence" value="ECO:0007669"/>
    <property type="project" value="InterPro"/>
</dbReference>
<keyword evidence="7" id="KW-0539">Nucleus</keyword>
<feature type="region of interest" description="Disordered" evidence="8">
    <location>
        <begin position="1"/>
        <end position="29"/>
    </location>
</feature>
<dbReference type="Gene3D" id="1.10.20.10">
    <property type="entry name" value="Histone, subunit A"/>
    <property type="match status" value="1"/>
</dbReference>
<accession>A0A6A4LHJ8</accession>
<evidence type="ECO:0000256" key="2">
    <source>
        <dbReference type="ARBA" id="ARBA00009053"/>
    </source>
</evidence>
<dbReference type="EMBL" id="QEFC01001823">
    <property type="protein sequence ID" value="KAE9455661.1"/>
    <property type="molecule type" value="Genomic_DNA"/>
</dbReference>
<dbReference type="GO" id="GO:0001228">
    <property type="term" value="F:DNA-binding transcription activator activity, RNA polymerase II-specific"/>
    <property type="evidence" value="ECO:0007669"/>
    <property type="project" value="InterPro"/>
</dbReference>
<dbReference type="InterPro" id="IPR027113">
    <property type="entry name" value="Transc_fact_NFYB/HAP3"/>
</dbReference>
<comment type="similarity">
    <text evidence="2">Belongs to the NFYB/HAP3 subunit family.</text>
</comment>
<keyword evidence="6" id="KW-0804">Transcription</keyword>
<dbReference type="PANTHER" id="PTHR11064">
    <property type="entry name" value="CCAAT-BINDING TRANSCRIPTION FACTOR-RELATED"/>
    <property type="match status" value="1"/>
</dbReference>
<comment type="subcellular location">
    <subcellularLocation>
        <location evidence="1">Nucleus</location>
    </subcellularLocation>
</comment>
<dbReference type="Proteomes" id="UP000428333">
    <property type="component" value="Linkage Group LG07"/>
</dbReference>
<dbReference type="Pfam" id="PF00808">
    <property type="entry name" value="CBFD_NFYB_HMF"/>
    <property type="match status" value="1"/>
</dbReference>
<name>A0A6A4LHJ8_9ERIC</name>
<dbReference type="FunFam" id="1.10.20.10:FF:000110">
    <property type="entry name" value="Nuclear factor Y, subunit B1"/>
    <property type="match status" value="1"/>
</dbReference>
<sequence length="210" mass="22222">MADGAPASPGGGSHESGGDQSPRSSNVREQDRFLPIANISRIMKKALPSNGKIAKDAKETVQECVSEFISFVTSEASDKCQREKRKTINGDDLLWAMATLGFEDYIEPLKMEGDTKGSAKGGEGSGRKDAVQSGPNAQLLHQSSFSQGINYGNSQGRWWRLVAAGGGVGDAEASKVVGAGFGAKGVGYCGSWWRIEGVERGNNGLDCSWC</sequence>